<keyword evidence="10" id="KW-1185">Reference proteome</keyword>
<dbReference type="PANTHER" id="PTHR24291">
    <property type="entry name" value="CYTOCHROME P450 FAMILY 4"/>
    <property type="match status" value="1"/>
</dbReference>
<keyword evidence="7 8" id="KW-0503">Monooxygenase</keyword>
<keyword evidence="4 8" id="KW-0479">Metal-binding</keyword>
<evidence type="ECO:0000256" key="3">
    <source>
        <dbReference type="ARBA" id="ARBA00022617"/>
    </source>
</evidence>
<dbReference type="Gene3D" id="1.10.630.10">
    <property type="entry name" value="Cytochrome P450"/>
    <property type="match status" value="2"/>
</dbReference>
<evidence type="ECO:0000256" key="1">
    <source>
        <dbReference type="ARBA" id="ARBA00001971"/>
    </source>
</evidence>
<reference evidence="9" key="1">
    <citation type="submission" date="2022-03" db="EMBL/GenBank/DDBJ databases">
        <authorList>
            <person name="Martin H S."/>
        </authorList>
    </citation>
    <scope>NUCLEOTIDE SEQUENCE</scope>
</reference>
<name>A0ABN8I135_9NEOP</name>
<evidence type="ECO:0000256" key="5">
    <source>
        <dbReference type="ARBA" id="ARBA00023002"/>
    </source>
</evidence>
<proteinExistence type="inferred from homology"/>
<dbReference type="InterPro" id="IPR001128">
    <property type="entry name" value="Cyt_P450"/>
</dbReference>
<comment type="cofactor">
    <cofactor evidence="1">
        <name>heme</name>
        <dbReference type="ChEBI" id="CHEBI:30413"/>
    </cofactor>
</comment>
<dbReference type="Pfam" id="PF00067">
    <property type="entry name" value="p450"/>
    <property type="match status" value="1"/>
</dbReference>
<keyword evidence="6 8" id="KW-0408">Iron</keyword>
<evidence type="ECO:0000313" key="9">
    <source>
        <dbReference type="EMBL" id="CAH2043076.1"/>
    </source>
</evidence>
<organism evidence="9 10">
    <name type="scientific">Iphiclides podalirius</name>
    <name type="common">scarce swallowtail</name>
    <dbReference type="NCBI Taxonomy" id="110791"/>
    <lineage>
        <taxon>Eukaryota</taxon>
        <taxon>Metazoa</taxon>
        <taxon>Ecdysozoa</taxon>
        <taxon>Arthropoda</taxon>
        <taxon>Hexapoda</taxon>
        <taxon>Insecta</taxon>
        <taxon>Pterygota</taxon>
        <taxon>Neoptera</taxon>
        <taxon>Endopterygota</taxon>
        <taxon>Lepidoptera</taxon>
        <taxon>Glossata</taxon>
        <taxon>Ditrysia</taxon>
        <taxon>Papilionoidea</taxon>
        <taxon>Papilionidae</taxon>
        <taxon>Papilioninae</taxon>
        <taxon>Iphiclides</taxon>
    </lineage>
</organism>
<accession>A0ABN8I135</accession>
<evidence type="ECO:0000256" key="7">
    <source>
        <dbReference type="ARBA" id="ARBA00023033"/>
    </source>
</evidence>
<evidence type="ECO:0000313" key="10">
    <source>
        <dbReference type="Proteomes" id="UP000837857"/>
    </source>
</evidence>
<dbReference type="EMBL" id="OW152827">
    <property type="protein sequence ID" value="CAH2043076.1"/>
    <property type="molecule type" value="Genomic_DNA"/>
</dbReference>
<dbReference type="PROSITE" id="PS00086">
    <property type="entry name" value="CYTOCHROME_P450"/>
    <property type="match status" value="1"/>
</dbReference>
<dbReference type="SUPFAM" id="SSF48264">
    <property type="entry name" value="Cytochrome P450"/>
    <property type="match status" value="1"/>
</dbReference>
<keyword evidence="5 8" id="KW-0560">Oxidoreductase</keyword>
<dbReference type="InterPro" id="IPR050196">
    <property type="entry name" value="Cytochrome_P450_Monoox"/>
</dbReference>
<protein>
    <recommendedName>
        <fullName evidence="11">Cytochrome P450</fullName>
    </recommendedName>
</protein>
<gene>
    <name evidence="9" type="ORF">IPOD504_LOCUS4136</name>
</gene>
<dbReference type="InterPro" id="IPR036396">
    <property type="entry name" value="Cyt_P450_sf"/>
</dbReference>
<evidence type="ECO:0008006" key="11">
    <source>
        <dbReference type="Google" id="ProtNLM"/>
    </source>
</evidence>
<dbReference type="PANTHER" id="PTHR24291:SF203">
    <property type="entry name" value="CYTOCHROME P450 4D1-RELATED"/>
    <property type="match status" value="1"/>
</dbReference>
<evidence type="ECO:0000256" key="8">
    <source>
        <dbReference type="RuleBase" id="RU000461"/>
    </source>
</evidence>
<sequence length="158" mass="17885">MKSFLDILLEMREADSTLTEEQIKHEVNTIVLAGQETAASALNFILIVLGSRPDVQGKLYSDGRSKHIWGPDALLFKPERWLDPSTASKYASTLLTFSTGKRVCIGRRYAINLIKTMLVHCLTEYEFLSEADKMTLQMDVLLRPTSGNLLRIRRRGRA</sequence>
<dbReference type="Proteomes" id="UP000837857">
    <property type="component" value="Chromosome 15"/>
</dbReference>
<keyword evidence="3 8" id="KW-0349">Heme</keyword>
<dbReference type="InterPro" id="IPR017972">
    <property type="entry name" value="Cyt_P450_CS"/>
</dbReference>
<evidence type="ECO:0000256" key="6">
    <source>
        <dbReference type="ARBA" id="ARBA00023004"/>
    </source>
</evidence>
<dbReference type="PRINTS" id="PR00385">
    <property type="entry name" value="P450"/>
</dbReference>
<evidence type="ECO:0000256" key="2">
    <source>
        <dbReference type="ARBA" id="ARBA00010617"/>
    </source>
</evidence>
<feature type="non-terminal residue" evidence="9">
    <location>
        <position position="158"/>
    </location>
</feature>
<evidence type="ECO:0000256" key="4">
    <source>
        <dbReference type="ARBA" id="ARBA00022723"/>
    </source>
</evidence>
<comment type="similarity">
    <text evidence="2 8">Belongs to the cytochrome P450 family.</text>
</comment>